<dbReference type="PANTHER" id="PTHR12526:SF510">
    <property type="entry name" value="D-INOSITOL 3-PHOSPHATE GLYCOSYLTRANSFERASE"/>
    <property type="match status" value="1"/>
</dbReference>
<keyword evidence="2" id="KW-0808">Transferase</keyword>
<keyword evidence="3" id="KW-1133">Transmembrane helix</keyword>
<evidence type="ECO:0000259" key="4">
    <source>
        <dbReference type="Pfam" id="PF00534"/>
    </source>
</evidence>
<evidence type="ECO:0000256" key="1">
    <source>
        <dbReference type="ARBA" id="ARBA00022676"/>
    </source>
</evidence>
<dbReference type="EMBL" id="BMDW01000001">
    <property type="protein sequence ID" value="GGA34212.1"/>
    <property type="molecule type" value="Genomic_DNA"/>
</dbReference>
<dbReference type="InterPro" id="IPR001296">
    <property type="entry name" value="Glyco_trans_1"/>
</dbReference>
<dbReference type="RefSeq" id="WP_188444784.1">
    <property type="nucleotide sequence ID" value="NZ_BMDW01000001.1"/>
</dbReference>
<comment type="caution">
    <text evidence="6">The sequence shown here is derived from an EMBL/GenBank/DDBJ whole genome shotgun (WGS) entry which is preliminary data.</text>
</comment>
<keyword evidence="3" id="KW-0472">Membrane</keyword>
<dbReference type="PANTHER" id="PTHR12526">
    <property type="entry name" value="GLYCOSYLTRANSFERASE"/>
    <property type="match status" value="1"/>
</dbReference>
<dbReference type="Proteomes" id="UP000618591">
    <property type="component" value="Unassembled WGS sequence"/>
</dbReference>
<evidence type="ECO:0000259" key="5">
    <source>
        <dbReference type="Pfam" id="PF13579"/>
    </source>
</evidence>
<organism evidence="6 7">
    <name type="scientific">Sphingomonas psychrolutea</name>
    <dbReference type="NCBI Taxonomy" id="1259676"/>
    <lineage>
        <taxon>Bacteria</taxon>
        <taxon>Pseudomonadati</taxon>
        <taxon>Pseudomonadota</taxon>
        <taxon>Alphaproteobacteria</taxon>
        <taxon>Sphingomonadales</taxon>
        <taxon>Sphingomonadaceae</taxon>
        <taxon>Sphingomonas</taxon>
    </lineage>
</organism>
<dbReference type="Gene3D" id="3.40.50.2000">
    <property type="entry name" value="Glycogen Phosphorylase B"/>
    <property type="match status" value="2"/>
</dbReference>
<keyword evidence="1" id="KW-0328">Glycosyltransferase</keyword>
<dbReference type="CDD" id="cd03794">
    <property type="entry name" value="GT4_WbuB-like"/>
    <property type="match status" value="1"/>
</dbReference>
<evidence type="ECO:0000313" key="7">
    <source>
        <dbReference type="Proteomes" id="UP000618591"/>
    </source>
</evidence>
<name>A0ABQ1G1F9_9SPHN</name>
<feature type="domain" description="Glycosyltransferase subfamily 4-like N-terminal" evidence="5">
    <location>
        <begin position="20"/>
        <end position="197"/>
    </location>
</feature>
<sequence length="411" mass="43511">MFAPIIFLNRFYAPDHSATAQILTDLAVDLAAQGRDVTVIASRGLYGQDRGVLPRRETTAGVTIHRVTTPRNRRGMAGRIAAYLFYLLLAPIAAARIARRGSVLVVKTDPPLLSVPLAIVARLRGAVLIPWLQDLYPEVAIAYGIGITQGPLGRVLTGLRNRSLRQAARIVAIGELMADRVARIGIERDHIAVIPNWSNDADIVPLAGHSPDLRAAWAIPPDAFVLAYSGNLGRAHEYGTVLAAATALRARADIVFLFVGGGHMSEQLAAQVAALGLTNFRFVPYQPREKLSESLATGNAHWISLRPAFEGLIVPSKVFGVCAAGRAVVAVCALDGELARLIVPAGAGVAVAPGDSAALADAIVVLADDRVKTAAMGRAARTLLDGGYTRAHALARWLHLLDTVSGDTAAQ</sequence>
<dbReference type="Pfam" id="PF13579">
    <property type="entry name" value="Glyco_trans_4_4"/>
    <property type="match status" value="1"/>
</dbReference>
<evidence type="ECO:0000256" key="2">
    <source>
        <dbReference type="ARBA" id="ARBA00022679"/>
    </source>
</evidence>
<gene>
    <name evidence="6" type="primary">bme8</name>
    <name evidence="6" type="ORF">GCM10011395_00650</name>
</gene>
<dbReference type="SUPFAM" id="SSF53756">
    <property type="entry name" value="UDP-Glycosyltransferase/glycogen phosphorylase"/>
    <property type="match status" value="1"/>
</dbReference>
<dbReference type="Pfam" id="PF00534">
    <property type="entry name" value="Glycos_transf_1"/>
    <property type="match status" value="1"/>
</dbReference>
<feature type="transmembrane region" description="Helical" evidence="3">
    <location>
        <begin position="80"/>
        <end position="98"/>
    </location>
</feature>
<reference evidence="7" key="1">
    <citation type="journal article" date="2019" name="Int. J. Syst. Evol. Microbiol.">
        <title>The Global Catalogue of Microorganisms (GCM) 10K type strain sequencing project: providing services to taxonomists for standard genome sequencing and annotation.</title>
        <authorList>
            <consortium name="The Broad Institute Genomics Platform"/>
            <consortium name="The Broad Institute Genome Sequencing Center for Infectious Disease"/>
            <person name="Wu L."/>
            <person name="Ma J."/>
        </authorList>
    </citation>
    <scope>NUCLEOTIDE SEQUENCE [LARGE SCALE GENOMIC DNA]</scope>
    <source>
        <strain evidence="7">CGMCC 1.10106</strain>
    </source>
</reference>
<keyword evidence="3" id="KW-0812">Transmembrane</keyword>
<accession>A0ABQ1G1F9</accession>
<feature type="domain" description="Glycosyl transferase family 1" evidence="4">
    <location>
        <begin position="212"/>
        <end position="381"/>
    </location>
</feature>
<dbReference type="InterPro" id="IPR028098">
    <property type="entry name" value="Glyco_trans_4-like_N"/>
</dbReference>
<evidence type="ECO:0000313" key="6">
    <source>
        <dbReference type="EMBL" id="GGA34212.1"/>
    </source>
</evidence>
<protein>
    <submittedName>
        <fullName evidence="6">Glycosyltransferase WbuB</fullName>
    </submittedName>
</protein>
<keyword evidence="7" id="KW-1185">Reference proteome</keyword>
<evidence type="ECO:0000256" key="3">
    <source>
        <dbReference type="SAM" id="Phobius"/>
    </source>
</evidence>
<proteinExistence type="predicted"/>